<feature type="binding site" evidence="7">
    <location>
        <position position="126"/>
    </location>
    <ligand>
        <name>a divalent metal cation</name>
        <dbReference type="ChEBI" id="CHEBI:60240"/>
        <label>2</label>
    </ligand>
</feature>
<dbReference type="FunFam" id="3.20.20.140:FF:000018">
    <property type="entry name" value="3'-5' ssDNA/RNA exonuclease TatD"/>
    <property type="match status" value="1"/>
</dbReference>
<organism evidence="8 9">
    <name type="scientific">Permianibacter aggregans</name>
    <dbReference type="NCBI Taxonomy" id="1510150"/>
    <lineage>
        <taxon>Bacteria</taxon>
        <taxon>Pseudomonadati</taxon>
        <taxon>Pseudomonadota</taxon>
        <taxon>Gammaproteobacteria</taxon>
        <taxon>Pseudomonadales</taxon>
        <taxon>Pseudomonadaceae</taxon>
        <taxon>Permianibacter</taxon>
    </lineage>
</organism>
<feature type="binding site" evidence="7">
    <location>
        <position position="151"/>
    </location>
    <ligand>
        <name>a divalent metal cation</name>
        <dbReference type="ChEBI" id="CHEBI:60240"/>
        <label>2</label>
    </ligand>
</feature>
<sequence>MIDIGVNLTSSQFSEDWRAVNERAQAAGVSTMLITGTSVNDSVQAQALAQQLGCYSTAGVHPHNASQWQPNSNTILQTLLKSPHVVAVGECGLDYDRNFSTPEAQRYAFQQQLEIAVSVGKPLFLHCREAHDDFLRMLKPLWPSLHGGVLHCFTGSDKALEECLELGLYIGITGWLCDERRGQLLQQQVRRIPLSRLLLETDAPYLLPRDLSPKPKSRRNEPMYLPHIARRVAELTGTAFDELVAQTSENARRLFHIPASSAPANML</sequence>
<keyword evidence="6" id="KW-0460">Magnesium</keyword>
<keyword evidence="3 7" id="KW-0479">Metal-binding</keyword>
<evidence type="ECO:0000256" key="4">
    <source>
        <dbReference type="ARBA" id="ARBA00022801"/>
    </source>
</evidence>
<evidence type="ECO:0000256" key="2">
    <source>
        <dbReference type="ARBA" id="ARBA00022722"/>
    </source>
</evidence>
<evidence type="ECO:0000256" key="5">
    <source>
        <dbReference type="ARBA" id="ARBA00022839"/>
    </source>
</evidence>
<dbReference type="CDD" id="cd01310">
    <property type="entry name" value="TatD_DNAse"/>
    <property type="match status" value="1"/>
</dbReference>
<feature type="binding site" evidence="7">
    <location>
        <position position="202"/>
    </location>
    <ligand>
        <name>a divalent metal cation</name>
        <dbReference type="ChEBI" id="CHEBI:60240"/>
        <label>1</label>
    </ligand>
</feature>
<evidence type="ECO:0000313" key="8">
    <source>
        <dbReference type="EMBL" id="TDQ49071.1"/>
    </source>
</evidence>
<reference evidence="8 9" key="1">
    <citation type="submission" date="2019-03" db="EMBL/GenBank/DDBJ databases">
        <title>Genomic Encyclopedia of Type Strains, Phase IV (KMG-IV): sequencing the most valuable type-strain genomes for metagenomic binning, comparative biology and taxonomic classification.</title>
        <authorList>
            <person name="Goeker M."/>
        </authorList>
    </citation>
    <scope>NUCLEOTIDE SEQUENCE [LARGE SCALE GENOMIC DNA]</scope>
    <source>
        <strain evidence="8 9">DSM 103792</strain>
    </source>
</reference>
<keyword evidence="2" id="KW-0540">Nuclease</keyword>
<proteinExistence type="predicted"/>
<dbReference type="InterPro" id="IPR001130">
    <property type="entry name" value="TatD-like"/>
</dbReference>
<dbReference type="InterPro" id="IPR050891">
    <property type="entry name" value="TatD-type_Hydrolase"/>
</dbReference>
<evidence type="ECO:0000256" key="3">
    <source>
        <dbReference type="ARBA" id="ARBA00022723"/>
    </source>
</evidence>
<dbReference type="PANTHER" id="PTHR10060:SF15">
    <property type="entry name" value="DEOXYRIBONUCLEASE TATDN1"/>
    <property type="match status" value="1"/>
</dbReference>
<dbReference type="PANTHER" id="PTHR10060">
    <property type="entry name" value="TATD FAMILY DEOXYRIBONUCLEASE"/>
    <property type="match status" value="1"/>
</dbReference>
<dbReference type="PIRSF" id="PIRSF005902">
    <property type="entry name" value="DNase_TatD"/>
    <property type="match status" value="1"/>
</dbReference>
<dbReference type="EMBL" id="SNYM01000005">
    <property type="protein sequence ID" value="TDQ49071.1"/>
    <property type="molecule type" value="Genomic_DNA"/>
</dbReference>
<dbReference type="Gene3D" id="3.20.20.140">
    <property type="entry name" value="Metal-dependent hydrolases"/>
    <property type="match status" value="1"/>
</dbReference>
<evidence type="ECO:0000256" key="7">
    <source>
        <dbReference type="PIRSR" id="PIRSR005902-1"/>
    </source>
</evidence>
<name>A0A4R6UPY2_9GAMM</name>
<dbReference type="GO" id="GO:0004527">
    <property type="term" value="F:exonuclease activity"/>
    <property type="evidence" value="ECO:0007669"/>
    <property type="project" value="UniProtKB-KW"/>
</dbReference>
<keyword evidence="4" id="KW-0378">Hydrolase</keyword>
<evidence type="ECO:0000256" key="6">
    <source>
        <dbReference type="ARBA" id="ARBA00022842"/>
    </source>
</evidence>
<feature type="binding site" evidence="7">
    <location>
        <position position="90"/>
    </location>
    <ligand>
        <name>a divalent metal cation</name>
        <dbReference type="ChEBI" id="CHEBI:60240"/>
        <label>1</label>
    </ligand>
</feature>
<dbReference type="RefSeq" id="WP_133589364.1">
    <property type="nucleotide sequence ID" value="NZ_CP037953.1"/>
</dbReference>
<keyword evidence="1" id="KW-0963">Cytoplasm</keyword>
<evidence type="ECO:0000313" key="9">
    <source>
        <dbReference type="Proteomes" id="UP000295375"/>
    </source>
</evidence>
<comment type="caution">
    <text evidence="8">The sequence shown here is derived from an EMBL/GenBank/DDBJ whole genome shotgun (WGS) entry which is preliminary data.</text>
</comment>
<accession>A0A4R6UPY2</accession>
<dbReference type="InterPro" id="IPR018228">
    <property type="entry name" value="DNase_TatD-rel_CS"/>
</dbReference>
<gene>
    <name evidence="8" type="ORF">EV696_10545</name>
</gene>
<dbReference type="PROSITE" id="PS01090">
    <property type="entry name" value="TATD_2"/>
    <property type="match status" value="1"/>
</dbReference>
<dbReference type="AlphaFoldDB" id="A0A4R6UPY2"/>
<dbReference type="GO" id="GO:0046872">
    <property type="term" value="F:metal ion binding"/>
    <property type="evidence" value="ECO:0007669"/>
    <property type="project" value="UniProtKB-KW"/>
</dbReference>
<dbReference type="SUPFAM" id="SSF51556">
    <property type="entry name" value="Metallo-dependent hydrolases"/>
    <property type="match status" value="1"/>
</dbReference>
<protein>
    <submittedName>
        <fullName evidence="8">TatD DNase family protein</fullName>
    </submittedName>
</protein>
<keyword evidence="9" id="KW-1185">Reference proteome</keyword>
<keyword evidence="5" id="KW-0269">Exonuclease</keyword>
<dbReference type="InterPro" id="IPR032466">
    <property type="entry name" value="Metal_Hydrolase"/>
</dbReference>
<dbReference type="Pfam" id="PF01026">
    <property type="entry name" value="TatD_DNase"/>
    <property type="match status" value="1"/>
</dbReference>
<dbReference type="Proteomes" id="UP000295375">
    <property type="component" value="Unassembled WGS sequence"/>
</dbReference>
<evidence type="ECO:0000256" key="1">
    <source>
        <dbReference type="ARBA" id="ARBA00022490"/>
    </source>
</evidence>
<dbReference type="OrthoDB" id="9810005at2"/>